<dbReference type="Proteomes" id="UP000050761">
    <property type="component" value="Unassembled WGS sequence"/>
</dbReference>
<evidence type="ECO:0000313" key="4">
    <source>
        <dbReference type="Proteomes" id="UP000050761"/>
    </source>
</evidence>
<accession>A0A3P8AL79</accession>
<feature type="coiled-coil region" evidence="1">
    <location>
        <begin position="148"/>
        <end position="175"/>
    </location>
</feature>
<name>A0A3P8AL79_HELPZ</name>
<evidence type="ECO:0000256" key="1">
    <source>
        <dbReference type="SAM" id="Coils"/>
    </source>
</evidence>
<feature type="region of interest" description="Disordered" evidence="2">
    <location>
        <begin position="32"/>
        <end position="69"/>
    </location>
</feature>
<gene>
    <name evidence="3" type="ORF">HPBE_LOCUS16054</name>
</gene>
<sequence length="246" mass="27574">MMPVATTDAVEKDYTTAQTNVREVRTVLGEVQQSQLRPRCRKPSEEEEKMDTNTENEAPKFDPSARRDTSSTYAANVASNITLGGLGGIRFPGAFFKKYTGPLWNAWRATSIFIRTDIDMTSKINFWKDGAVCLDKEALQKVLRLAFKLTYDSALKKLKQELAEEENEKRPIKEGPTAFAAPASATLLEKDGHKRLKKDDIFVIVKACDEHVEEGGGDAAYVLGRIWHLKHLFCKICKVIIAHPIS</sequence>
<dbReference type="WBParaSite" id="HPBE_0001605501-mRNA-1">
    <property type="protein sequence ID" value="HPBE_0001605501-mRNA-1"/>
    <property type="gene ID" value="HPBE_0001605501"/>
</dbReference>
<evidence type="ECO:0000256" key="2">
    <source>
        <dbReference type="SAM" id="MobiDB-lite"/>
    </source>
</evidence>
<dbReference type="EMBL" id="UZAH01029197">
    <property type="protein sequence ID" value="VDP04790.1"/>
    <property type="molecule type" value="Genomic_DNA"/>
</dbReference>
<evidence type="ECO:0000313" key="3">
    <source>
        <dbReference type="EMBL" id="VDP04790.1"/>
    </source>
</evidence>
<keyword evidence="1" id="KW-0175">Coiled coil</keyword>
<dbReference type="OrthoDB" id="1112565at2759"/>
<organism evidence="3">
    <name type="scientific">Heligmosomoides polygyrus</name>
    <name type="common">Parasitic roundworm</name>
    <dbReference type="NCBI Taxonomy" id="6339"/>
    <lineage>
        <taxon>Eukaryota</taxon>
        <taxon>Metazoa</taxon>
        <taxon>Ecdysozoa</taxon>
        <taxon>Nematoda</taxon>
        <taxon>Chromadorea</taxon>
        <taxon>Rhabditida</taxon>
        <taxon>Rhabditina</taxon>
        <taxon>Rhabditomorpha</taxon>
        <taxon>Strongyloidea</taxon>
        <taxon>Heligmosomidae</taxon>
        <taxon>Heligmosomoides</taxon>
    </lineage>
</organism>
<reference evidence="5" key="2">
    <citation type="submission" date="2019-09" db="UniProtKB">
        <authorList>
            <consortium name="WormBaseParasite"/>
        </authorList>
    </citation>
    <scope>IDENTIFICATION</scope>
</reference>
<feature type="compositionally biased region" description="Basic and acidic residues" evidence="2">
    <location>
        <begin position="57"/>
        <end position="69"/>
    </location>
</feature>
<keyword evidence="4" id="KW-1185">Reference proteome</keyword>
<evidence type="ECO:0000313" key="5">
    <source>
        <dbReference type="WBParaSite" id="HPBE_0001605501-mRNA-1"/>
    </source>
</evidence>
<protein>
    <submittedName>
        <fullName evidence="3 5">Uncharacterized protein</fullName>
    </submittedName>
</protein>
<dbReference type="AlphaFoldDB" id="A0A3P8AL79"/>
<proteinExistence type="predicted"/>
<reference evidence="3 4" key="1">
    <citation type="submission" date="2018-11" db="EMBL/GenBank/DDBJ databases">
        <authorList>
            <consortium name="Pathogen Informatics"/>
        </authorList>
    </citation>
    <scope>NUCLEOTIDE SEQUENCE [LARGE SCALE GENOMIC DNA]</scope>
</reference>